<protein>
    <recommendedName>
        <fullName evidence="8">AI-2 transport protein TqsA</fullName>
    </recommendedName>
</protein>
<evidence type="ECO:0000256" key="4">
    <source>
        <dbReference type="ARBA" id="ARBA00022989"/>
    </source>
</evidence>
<keyword evidence="3 6" id="KW-0812">Transmembrane</keyword>
<comment type="caution">
    <text evidence="7">The sequence shown here is derived from an EMBL/GenBank/DDBJ whole genome shotgun (WGS) entry which is preliminary data.</text>
</comment>
<name>A0A645BP08_9ZZZZ</name>
<comment type="subcellular location">
    <subcellularLocation>
        <location evidence="1">Membrane</location>
        <topology evidence="1">Multi-pass membrane protein</topology>
    </subcellularLocation>
</comment>
<sequence>MYFLVQQVESSLIYPRILSNAIDMPSIWVLVAVTLGGGIMGVAGMLFLIPLFAVIYRLLAEDTRRRNEMAQGDMPRG</sequence>
<gene>
    <name evidence="7" type="ORF">SDC9_113770</name>
</gene>
<keyword evidence="4 6" id="KW-1133">Transmembrane helix</keyword>
<proteinExistence type="inferred from homology"/>
<evidence type="ECO:0000313" key="7">
    <source>
        <dbReference type="EMBL" id="MPM66858.1"/>
    </source>
</evidence>
<evidence type="ECO:0000256" key="6">
    <source>
        <dbReference type="SAM" id="Phobius"/>
    </source>
</evidence>
<reference evidence="7" key="1">
    <citation type="submission" date="2019-08" db="EMBL/GenBank/DDBJ databases">
        <authorList>
            <person name="Kucharzyk K."/>
            <person name="Murdoch R.W."/>
            <person name="Higgins S."/>
            <person name="Loffler F."/>
        </authorList>
    </citation>
    <scope>NUCLEOTIDE SEQUENCE</scope>
</reference>
<evidence type="ECO:0000256" key="2">
    <source>
        <dbReference type="ARBA" id="ARBA00009773"/>
    </source>
</evidence>
<dbReference type="GO" id="GO:0016020">
    <property type="term" value="C:membrane"/>
    <property type="evidence" value="ECO:0007669"/>
    <property type="project" value="UniProtKB-SubCell"/>
</dbReference>
<keyword evidence="5 6" id="KW-0472">Membrane</keyword>
<organism evidence="7">
    <name type="scientific">bioreactor metagenome</name>
    <dbReference type="NCBI Taxonomy" id="1076179"/>
    <lineage>
        <taxon>unclassified sequences</taxon>
        <taxon>metagenomes</taxon>
        <taxon>ecological metagenomes</taxon>
    </lineage>
</organism>
<accession>A0A645BP08</accession>
<dbReference type="EMBL" id="VSSQ01021341">
    <property type="protein sequence ID" value="MPM66858.1"/>
    <property type="molecule type" value="Genomic_DNA"/>
</dbReference>
<evidence type="ECO:0000256" key="5">
    <source>
        <dbReference type="ARBA" id="ARBA00023136"/>
    </source>
</evidence>
<evidence type="ECO:0008006" key="8">
    <source>
        <dbReference type="Google" id="ProtNLM"/>
    </source>
</evidence>
<comment type="similarity">
    <text evidence="2">Belongs to the autoinducer-2 exporter (AI-2E) (TC 2.A.86) family.</text>
</comment>
<dbReference type="InterPro" id="IPR002549">
    <property type="entry name" value="AI-2E-like"/>
</dbReference>
<evidence type="ECO:0000256" key="1">
    <source>
        <dbReference type="ARBA" id="ARBA00004141"/>
    </source>
</evidence>
<dbReference type="Pfam" id="PF01594">
    <property type="entry name" value="AI-2E_transport"/>
    <property type="match status" value="1"/>
</dbReference>
<evidence type="ECO:0000256" key="3">
    <source>
        <dbReference type="ARBA" id="ARBA00022692"/>
    </source>
</evidence>
<dbReference type="AlphaFoldDB" id="A0A645BP08"/>
<feature type="transmembrane region" description="Helical" evidence="6">
    <location>
        <begin position="27"/>
        <end position="59"/>
    </location>
</feature>